<accession>A0AA39MJ73</accession>
<keyword evidence="3" id="KW-1185">Reference proteome</keyword>
<dbReference type="Proteomes" id="UP001175226">
    <property type="component" value="Unassembled WGS sequence"/>
</dbReference>
<feature type="transmembrane region" description="Helical" evidence="1">
    <location>
        <begin position="111"/>
        <end position="129"/>
    </location>
</feature>
<keyword evidence="1" id="KW-0812">Transmembrane</keyword>
<comment type="caution">
    <text evidence="2">The sequence shown here is derived from an EMBL/GenBank/DDBJ whole genome shotgun (WGS) entry which is preliminary data.</text>
</comment>
<reference evidence="2" key="1">
    <citation type="submission" date="2023-06" db="EMBL/GenBank/DDBJ databases">
        <authorList>
            <consortium name="Lawrence Berkeley National Laboratory"/>
            <person name="Ahrendt S."/>
            <person name="Sahu N."/>
            <person name="Indic B."/>
            <person name="Wong-Bajracharya J."/>
            <person name="Merenyi Z."/>
            <person name="Ke H.-M."/>
            <person name="Monk M."/>
            <person name="Kocsube S."/>
            <person name="Drula E."/>
            <person name="Lipzen A."/>
            <person name="Balint B."/>
            <person name="Henrissat B."/>
            <person name="Andreopoulos B."/>
            <person name="Martin F.M."/>
            <person name="Harder C.B."/>
            <person name="Rigling D."/>
            <person name="Ford K.L."/>
            <person name="Foster G.D."/>
            <person name="Pangilinan J."/>
            <person name="Papanicolaou A."/>
            <person name="Barry K."/>
            <person name="LaButti K."/>
            <person name="Viragh M."/>
            <person name="Koriabine M."/>
            <person name="Yan M."/>
            <person name="Riley R."/>
            <person name="Champramary S."/>
            <person name="Plett K.L."/>
            <person name="Tsai I.J."/>
            <person name="Slot J."/>
            <person name="Sipos G."/>
            <person name="Plett J."/>
            <person name="Nagy L.G."/>
            <person name="Grigoriev I.V."/>
        </authorList>
    </citation>
    <scope>NUCLEOTIDE SEQUENCE</scope>
    <source>
        <strain evidence="2">FPL87.14</strain>
    </source>
</reference>
<keyword evidence="1" id="KW-1133">Transmembrane helix</keyword>
<keyword evidence="1" id="KW-0472">Membrane</keyword>
<organism evidence="2 3">
    <name type="scientific">Armillaria borealis</name>
    <dbReference type="NCBI Taxonomy" id="47425"/>
    <lineage>
        <taxon>Eukaryota</taxon>
        <taxon>Fungi</taxon>
        <taxon>Dikarya</taxon>
        <taxon>Basidiomycota</taxon>
        <taxon>Agaricomycotina</taxon>
        <taxon>Agaricomycetes</taxon>
        <taxon>Agaricomycetidae</taxon>
        <taxon>Agaricales</taxon>
        <taxon>Marasmiineae</taxon>
        <taxon>Physalacriaceae</taxon>
        <taxon>Armillaria</taxon>
    </lineage>
</organism>
<sequence length="184" mass="20648">MLAAIASRDFDYTDFGEEVMRSGSESAAIRPPTPGLPAPNPTRAGPVFSFTGSRFHPRRLVSLIAVTLSLALSADRLDMSILTYTHPPVVIFLFQSWFACLRFYYPAVGTFFLIVNLLSCIFGLFPPIWSTLSYLFYHCGGFITLIPRYIIQSFYVSYRALCDLISSACFAFLLAFQFGPGYHY</sequence>
<evidence type="ECO:0000313" key="2">
    <source>
        <dbReference type="EMBL" id="KAK0435828.1"/>
    </source>
</evidence>
<evidence type="ECO:0000313" key="3">
    <source>
        <dbReference type="Proteomes" id="UP001175226"/>
    </source>
</evidence>
<dbReference type="AlphaFoldDB" id="A0AA39MJ73"/>
<protein>
    <submittedName>
        <fullName evidence="2">Uncharacterized protein</fullName>
    </submittedName>
</protein>
<evidence type="ECO:0000256" key="1">
    <source>
        <dbReference type="SAM" id="Phobius"/>
    </source>
</evidence>
<gene>
    <name evidence="2" type="ORF">EV421DRAFT_1153715</name>
</gene>
<feature type="transmembrane region" description="Helical" evidence="1">
    <location>
        <begin position="158"/>
        <end position="178"/>
    </location>
</feature>
<dbReference type="EMBL" id="JAUEPT010000059">
    <property type="protein sequence ID" value="KAK0435828.1"/>
    <property type="molecule type" value="Genomic_DNA"/>
</dbReference>
<feature type="transmembrane region" description="Helical" evidence="1">
    <location>
        <begin position="135"/>
        <end position="151"/>
    </location>
</feature>
<name>A0AA39MJ73_9AGAR</name>
<proteinExistence type="predicted"/>